<evidence type="ECO:0000313" key="1">
    <source>
        <dbReference type="EMBL" id="KAG7572062.1"/>
    </source>
</evidence>
<dbReference type="EMBL" id="JAEFBJ010000009">
    <property type="protein sequence ID" value="KAG7572063.1"/>
    <property type="molecule type" value="Genomic_DNA"/>
</dbReference>
<dbReference type="AlphaFoldDB" id="A0A8T2ACS6"/>
<dbReference type="EMBL" id="JAEFBJ010000009">
    <property type="protein sequence ID" value="KAG7572061.1"/>
    <property type="molecule type" value="Genomic_DNA"/>
</dbReference>
<keyword evidence="2" id="KW-1185">Reference proteome</keyword>
<comment type="caution">
    <text evidence="1">The sequence shown here is derived from an EMBL/GenBank/DDBJ whole genome shotgun (WGS) entry which is preliminary data.</text>
</comment>
<reference evidence="1 2" key="1">
    <citation type="submission" date="2020-12" db="EMBL/GenBank/DDBJ databases">
        <title>Concerted genomic and epigenomic changes stabilize Arabidopsis allopolyploids.</title>
        <authorList>
            <person name="Chen Z."/>
        </authorList>
    </citation>
    <scope>NUCLEOTIDE SEQUENCE [LARGE SCALE GENOMIC DNA]</scope>
    <source>
        <strain evidence="1">As9502</strain>
        <tissue evidence="1">Leaf</tissue>
    </source>
</reference>
<accession>A0A8T2ACS6</accession>
<evidence type="ECO:0000313" key="2">
    <source>
        <dbReference type="Proteomes" id="UP000694251"/>
    </source>
</evidence>
<name>A0A8T2ACS6_ARASU</name>
<organism evidence="1 2">
    <name type="scientific">Arabidopsis suecica</name>
    <name type="common">Swedish thale-cress</name>
    <name type="synonym">Cardaminopsis suecica</name>
    <dbReference type="NCBI Taxonomy" id="45249"/>
    <lineage>
        <taxon>Eukaryota</taxon>
        <taxon>Viridiplantae</taxon>
        <taxon>Streptophyta</taxon>
        <taxon>Embryophyta</taxon>
        <taxon>Tracheophyta</taxon>
        <taxon>Spermatophyta</taxon>
        <taxon>Magnoliopsida</taxon>
        <taxon>eudicotyledons</taxon>
        <taxon>Gunneridae</taxon>
        <taxon>Pentapetalae</taxon>
        <taxon>rosids</taxon>
        <taxon>malvids</taxon>
        <taxon>Brassicales</taxon>
        <taxon>Brassicaceae</taxon>
        <taxon>Camelineae</taxon>
        <taxon>Arabidopsis</taxon>
    </lineage>
</organism>
<protein>
    <submittedName>
        <fullName evidence="1">Uncharacterized protein</fullName>
    </submittedName>
</protein>
<sequence>MLGNRTRDHLSLLHGINHWAKVRAGSESYGNPGLATVEGVLRDENGGWCRGKPSQPWLLLSAQPPLLLVSSAPSRLLRSSSSSISTLALSASSSLYFARSLVSSPLLYSSSLSLRRDIELRL</sequence>
<dbReference type="Proteomes" id="UP000694251">
    <property type="component" value="Chromosome 9"/>
</dbReference>
<gene>
    <name evidence="1" type="ORF">ISN44_As09g004590</name>
</gene>
<dbReference type="EMBL" id="JAEFBJ010000009">
    <property type="protein sequence ID" value="KAG7572062.1"/>
    <property type="molecule type" value="Genomic_DNA"/>
</dbReference>
<proteinExistence type="predicted"/>